<protein>
    <submittedName>
        <fullName evidence="2">Uncharacterized protein</fullName>
    </submittedName>
</protein>
<name>A0ABN1QU50_9ACTN</name>
<evidence type="ECO:0000313" key="2">
    <source>
        <dbReference type="EMBL" id="GAA0947524.1"/>
    </source>
</evidence>
<proteinExistence type="predicted"/>
<keyword evidence="3" id="KW-1185">Reference proteome</keyword>
<feature type="compositionally biased region" description="Polar residues" evidence="1">
    <location>
        <begin position="231"/>
        <end position="261"/>
    </location>
</feature>
<dbReference type="EMBL" id="BAAAHQ010000041">
    <property type="protein sequence ID" value="GAA0947524.1"/>
    <property type="molecule type" value="Genomic_DNA"/>
</dbReference>
<gene>
    <name evidence="2" type="ORF">GCM10009560_64140</name>
</gene>
<dbReference type="Proteomes" id="UP001501578">
    <property type="component" value="Unassembled WGS sequence"/>
</dbReference>
<dbReference type="RefSeq" id="WP_343953912.1">
    <property type="nucleotide sequence ID" value="NZ_BAAAHQ010000041.1"/>
</dbReference>
<accession>A0ABN1QU50</accession>
<sequence length="398" mass="41934">MKHAVHVNVLAEVAVRPLDELRCHGAEALFSDALGGADVIDFRAAAHPDGLLLVVFVDTGTEEQAVTYVRDLVEDVLTHTSALAGWQVVHCRLASDAPDLSVALDAADLDLAVDPAALNLASDAPGLASGAADLGLASGAAGRRSRRVSGRAPDLPEPRARHLAARRAALVADAAQVRAFGLDSFAYRPHDPARSVPREDAAVAAGALVRATVRLLDQLFADVRLLADAEPTSTQDAEPPSTQDAGPPSTQDAGPPSTQDAGPSPAEDAGLSPAYAARYTAAYARRFLVAAACVTGRLADRVWRPPAGIAEAIALDLLVDHAKALVIAERLMDVDRAETVYAAFSQRAYDHREPYRSELDGIHHDTGPVGFGSWFVPFDPERRTHPYGQDAACGEPDA</sequence>
<feature type="region of interest" description="Disordered" evidence="1">
    <location>
        <begin position="230"/>
        <end position="269"/>
    </location>
</feature>
<organism evidence="2 3">
    <name type="scientific">Nonomuraea longicatena</name>
    <dbReference type="NCBI Taxonomy" id="83682"/>
    <lineage>
        <taxon>Bacteria</taxon>
        <taxon>Bacillati</taxon>
        <taxon>Actinomycetota</taxon>
        <taxon>Actinomycetes</taxon>
        <taxon>Streptosporangiales</taxon>
        <taxon>Streptosporangiaceae</taxon>
        <taxon>Nonomuraea</taxon>
    </lineage>
</organism>
<comment type="caution">
    <text evidence="2">The sequence shown here is derived from an EMBL/GenBank/DDBJ whole genome shotgun (WGS) entry which is preliminary data.</text>
</comment>
<reference evidence="2 3" key="1">
    <citation type="journal article" date="2019" name="Int. J. Syst. Evol. Microbiol.">
        <title>The Global Catalogue of Microorganisms (GCM) 10K type strain sequencing project: providing services to taxonomists for standard genome sequencing and annotation.</title>
        <authorList>
            <consortium name="The Broad Institute Genomics Platform"/>
            <consortium name="The Broad Institute Genome Sequencing Center for Infectious Disease"/>
            <person name="Wu L."/>
            <person name="Ma J."/>
        </authorList>
    </citation>
    <scope>NUCLEOTIDE SEQUENCE [LARGE SCALE GENOMIC DNA]</scope>
    <source>
        <strain evidence="2 3">JCM 11136</strain>
    </source>
</reference>
<evidence type="ECO:0000313" key="3">
    <source>
        <dbReference type="Proteomes" id="UP001501578"/>
    </source>
</evidence>
<evidence type="ECO:0000256" key="1">
    <source>
        <dbReference type="SAM" id="MobiDB-lite"/>
    </source>
</evidence>